<dbReference type="EMBL" id="JBHTLT010000032">
    <property type="protein sequence ID" value="MFD1204788.1"/>
    <property type="molecule type" value="Genomic_DNA"/>
</dbReference>
<evidence type="ECO:0000313" key="2">
    <source>
        <dbReference type="EMBL" id="MFD1204788.1"/>
    </source>
</evidence>
<feature type="transmembrane region" description="Helical" evidence="1">
    <location>
        <begin position="63"/>
        <end position="82"/>
    </location>
</feature>
<feature type="transmembrane region" description="Helical" evidence="1">
    <location>
        <begin position="37"/>
        <end position="56"/>
    </location>
</feature>
<name>A0ABW3TY49_9BACL</name>
<protein>
    <recommendedName>
        <fullName evidence="4">Permease</fullName>
    </recommendedName>
</protein>
<evidence type="ECO:0008006" key="4">
    <source>
        <dbReference type="Google" id="ProtNLM"/>
    </source>
</evidence>
<accession>A0ABW3TY49</accession>
<sequence length="126" mass="13938">MENKLWKIGFFTGLTSFVLLILGVRTLLGVDLGVKNYLAFGVFSLTVGILAALLLFYKLKTAFYIFLIALFLGFAEFFRSIIMDTDGMGDLLGILSLFIISTFGLGIAAIVQAVLYLLRKNKENPN</sequence>
<keyword evidence="3" id="KW-1185">Reference proteome</keyword>
<feature type="transmembrane region" description="Helical" evidence="1">
    <location>
        <begin position="5"/>
        <end position="25"/>
    </location>
</feature>
<proteinExistence type="predicted"/>
<keyword evidence="1" id="KW-0812">Transmembrane</keyword>
<gene>
    <name evidence="2" type="ORF">ACFQ38_06715</name>
</gene>
<dbReference type="RefSeq" id="WP_336822164.1">
    <property type="nucleotide sequence ID" value="NZ_JBHTLT010000032.1"/>
</dbReference>
<keyword evidence="1" id="KW-1133">Transmembrane helix</keyword>
<keyword evidence="1" id="KW-0472">Membrane</keyword>
<evidence type="ECO:0000256" key="1">
    <source>
        <dbReference type="SAM" id="Phobius"/>
    </source>
</evidence>
<reference evidence="3" key="1">
    <citation type="journal article" date="2019" name="Int. J. Syst. Evol. Microbiol.">
        <title>The Global Catalogue of Microorganisms (GCM) 10K type strain sequencing project: providing services to taxonomists for standard genome sequencing and annotation.</title>
        <authorList>
            <consortium name="The Broad Institute Genomics Platform"/>
            <consortium name="The Broad Institute Genome Sequencing Center for Infectious Disease"/>
            <person name="Wu L."/>
            <person name="Ma J."/>
        </authorList>
    </citation>
    <scope>NUCLEOTIDE SEQUENCE [LARGE SCALE GENOMIC DNA]</scope>
    <source>
        <strain evidence="3">CCUG 53915</strain>
    </source>
</reference>
<feature type="transmembrane region" description="Helical" evidence="1">
    <location>
        <begin position="94"/>
        <end position="118"/>
    </location>
</feature>
<evidence type="ECO:0000313" key="3">
    <source>
        <dbReference type="Proteomes" id="UP001597231"/>
    </source>
</evidence>
<comment type="caution">
    <text evidence="2">The sequence shown here is derived from an EMBL/GenBank/DDBJ whole genome shotgun (WGS) entry which is preliminary data.</text>
</comment>
<organism evidence="2 3">
    <name type="scientific">Sporosarcina contaminans</name>
    <dbReference type="NCBI Taxonomy" id="633403"/>
    <lineage>
        <taxon>Bacteria</taxon>
        <taxon>Bacillati</taxon>
        <taxon>Bacillota</taxon>
        <taxon>Bacilli</taxon>
        <taxon>Bacillales</taxon>
        <taxon>Caryophanaceae</taxon>
        <taxon>Sporosarcina</taxon>
    </lineage>
</organism>
<dbReference type="Proteomes" id="UP001597231">
    <property type="component" value="Unassembled WGS sequence"/>
</dbReference>